<dbReference type="Pfam" id="PF02913">
    <property type="entry name" value="FAD-oxidase_C"/>
    <property type="match status" value="1"/>
</dbReference>
<dbReference type="GO" id="GO:0071949">
    <property type="term" value="F:FAD binding"/>
    <property type="evidence" value="ECO:0007669"/>
    <property type="project" value="InterPro"/>
</dbReference>
<dbReference type="InterPro" id="IPR016164">
    <property type="entry name" value="FAD-linked_Oxase-like_C"/>
</dbReference>
<dbReference type="InterPro" id="IPR016166">
    <property type="entry name" value="FAD-bd_PCMH"/>
</dbReference>
<name>A0A2Z2NNB8_9GAMM</name>
<keyword evidence="3" id="KW-0274">FAD</keyword>
<evidence type="ECO:0000256" key="1">
    <source>
        <dbReference type="ARBA" id="ARBA00001974"/>
    </source>
</evidence>
<accession>A0A2Z2NNB8</accession>
<evidence type="ECO:0000313" key="8">
    <source>
        <dbReference type="Proteomes" id="UP000250079"/>
    </source>
</evidence>
<feature type="compositionally biased region" description="Pro residues" evidence="5">
    <location>
        <begin position="1"/>
        <end position="12"/>
    </location>
</feature>
<dbReference type="SUPFAM" id="SSF55103">
    <property type="entry name" value="FAD-linked oxidases, C-terminal domain"/>
    <property type="match status" value="1"/>
</dbReference>
<keyword evidence="4 7" id="KW-0560">Oxidoreductase</keyword>
<evidence type="ECO:0000256" key="3">
    <source>
        <dbReference type="ARBA" id="ARBA00022827"/>
    </source>
</evidence>
<dbReference type="SUPFAM" id="SSF56176">
    <property type="entry name" value="FAD-binding/transporter-associated domain-like"/>
    <property type="match status" value="1"/>
</dbReference>
<feature type="domain" description="FAD-binding PCMH-type" evidence="6">
    <location>
        <begin position="82"/>
        <end position="260"/>
    </location>
</feature>
<dbReference type="Proteomes" id="UP000250079">
    <property type="component" value="Chromosome"/>
</dbReference>
<comment type="cofactor">
    <cofactor evidence="1">
        <name>FAD</name>
        <dbReference type="ChEBI" id="CHEBI:57692"/>
    </cofactor>
</comment>
<dbReference type="EC" id="1.-.-.-" evidence="7"/>
<evidence type="ECO:0000256" key="4">
    <source>
        <dbReference type="ARBA" id="ARBA00023002"/>
    </source>
</evidence>
<evidence type="ECO:0000256" key="2">
    <source>
        <dbReference type="ARBA" id="ARBA00022630"/>
    </source>
</evidence>
<dbReference type="InterPro" id="IPR051914">
    <property type="entry name" value="FAD-linked_OxidoTrans_Type4"/>
</dbReference>
<feature type="region of interest" description="Disordered" evidence="5">
    <location>
        <begin position="1"/>
        <end position="37"/>
    </location>
</feature>
<proteinExistence type="predicted"/>
<feature type="compositionally biased region" description="Polar residues" evidence="5">
    <location>
        <begin position="23"/>
        <end position="32"/>
    </location>
</feature>
<keyword evidence="2" id="KW-0285">Flavoprotein</keyword>
<reference evidence="7 8" key="1">
    <citation type="submission" date="2016-12" db="EMBL/GenBank/DDBJ databases">
        <authorList>
            <person name="Song W.-J."/>
            <person name="Kurnit D.M."/>
        </authorList>
    </citation>
    <scope>NUCLEOTIDE SEQUENCE [LARGE SCALE GENOMIC DNA]</scope>
    <source>
        <strain evidence="7 8">IMCC3135</strain>
    </source>
</reference>
<dbReference type="PANTHER" id="PTHR42934">
    <property type="entry name" value="GLYCOLATE OXIDASE SUBUNIT GLCD"/>
    <property type="match status" value="1"/>
</dbReference>
<protein>
    <submittedName>
        <fullName evidence="7">Putative FAD-linked oxidoreductase</fullName>
        <ecNumber evidence="7">1.-.-.-</ecNumber>
    </submittedName>
</protein>
<gene>
    <name evidence="7" type="ORF">IMCC3135_14385</name>
</gene>
<keyword evidence="8" id="KW-1185">Reference proteome</keyword>
<dbReference type="InterPro" id="IPR004113">
    <property type="entry name" value="FAD-bd_oxidored_4_C"/>
</dbReference>
<dbReference type="InterPro" id="IPR036318">
    <property type="entry name" value="FAD-bd_PCMH-like_sf"/>
</dbReference>
<dbReference type="Pfam" id="PF01565">
    <property type="entry name" value="FAD_binding_4"/>
    <property type="match status" value="1"/>
</dbReference>
<dbReference type="KEGG" id="gai:IMCC3135_14385"/>
<evidence type="ECO:0000313" key="7">
    <source>
        <dbReference type="EMBL" id="ASJ72962.1"/>
    </source>
</evidence>
<dbReference type="InterPro" id="IPR016169">
    <property type="entry name" value="FAD-bd_PCMH_sub2"/>
</dbReference>
<dbReference type="PANTHER" id="PTHR42934:SF1">
    <property type="entry name" value="GLYCOLATE OXIDASE SUBUNIT GLCD"/>
    <property type="match status" value="1"/>
</dbReference>
<organism evidence="7 8">
    <name type="scientific">Granulosicoccus antarcticus IMCC3135</name>
    <dbReference type="NCBI Taxonomy" id="1192854"/>
    <lineage>
        <taxon>Bacteria</taxon>
        <taxon>Pseudomonadati</taxon>
        <taxon>Pseudomonadota</taxon>
        <taxon>Gammaproteobacteria</taxon>
        <taxon>Chromatiales</taxon>
        <taxon>Granulosicoccaceae</taxon>
        <taxon>Granulosicoccus</taxon>
    </lineage>
</organism>
<dbReference type="Gene3D" id="3.30.70.2740">
    <property type="match status" value="1"/>
</dbReference>
<dbReference type="PROSITE" id="PS51387">
    <property type="entry name" value="FAD_PCMH"/>
    <property type="match status" value="1"/>
</dbReference>
<dbReference type="InterPro" id="IPR016171">
    <property type="entry name" value="Vanillyl_alc_oxidase_C-sub2"/>
</dbReference>
<dbReference type="GO" id="GO:0016491">
    <property type="term" value="F:oxidoreductase activity"/>
    <property type="evidence" value="ECO:0007669"/>
    <property type="project" value="UniProtKB-KW"/>
</dbReference>
<dbReference type="EMBL" id="CP018632">
    <property type="protein sequence ID" value="ASJ72962.1"/>
    <property type="molecule type" value="Genomic_DNA"/>
</dbReference>
<dbReference type="Gene3D" id="3.30.465.10">
    <property type="match status" value="1"/>
</dbReference>
<dbReference type="AlphaFoldDB" id="A0A2Z2NNB8"/>
<dbReference type="Gene3D" id="1.10.45.10">
    <property type="entry name" value="Vanillyl-alcohol Oxidase, Chain A, domain 4"/>
    <property type="match status" value="1"/>
</dbReference>
<sequence length="529" mass="56154">MSANPAAPPGEPDPAIAPAALSEMTSGQSPQDNDADQTRLRADRLVRRKRFALELQQLLPAGSILSDQEQLRPYESDGLTALKATPLLVVLPETIEQVQAVICWARDNSVPVVARGAGTGLSGGALPHEDGLLLGLAKFNRILETNQELGFARVQPGVRNLSISDAARPLGLYYAPDPSSQIACTIGGNVAENSGGVHCLKYGLTVHNVLSVTMVTIDGELVVLGSDGHDSAGYDLLALFTGSEGMLGVVVEVRVKLLPVPPVAKLVMAAFASVESAGDAVGRVIAEGIIPAGLELMDNPAIVASEAFAKCGYPTDAAALLLCELDGMAEEVESQIERVSQVFTECSASSLHIAASEAERLQLWKGRKAAFPAVGRLAPDYYCIDGTIPRKQLSHVLQRMEEMSAEYGLPIANVFHAGDGNLHPLIMFDAGIPGELHKTEELGSKILQLCVEVGGSITGEHGVGMEKINEMCVQFDADTLTQFHSVKAAFDPEGLLNPGKAVPTLQRCAEFGAMHIHHGELPFPELERF</sequence>
<dbReference type="RefSeq" id="WP_236994785.1">
    <property type="nucleotide sequence ID" value="NZ_CP018632.1"/>
</dbReference>
<dbReference type="InterPro" id="IPR006094">
    <property type="entry name" value="Oxid_FAD_bind_N"/>
</dbReference>
<evidence type="ECO:0000259" key="6">
    <source>
        <dbReference type="PROSITE" id="PS51387"/>
    </source>
</evidence>
<evidence type="ECO:0000256" key="5">
    <source>
        <dbReference type="SAM" id="MobiDB-lite"/>
    </source>
</evidence>